<keyword evidence="1" id="KW-0472">Membrane</keyword>
<dbReference type="EMBL" id="QXDC01000002">
    <property type="protein sequence ID" value="RIA47129.1"/>
    <property type="molecule type" value="Genomic_DNA"/>
</dbReference>
<proteinExistence type="predicted"/>
<keyword evidence="1" id="KW-1133">Transmembrane helix</keyword>
<comment type="caution">
    <text evidence="3">The sequence shown here is derived from an EMBL/GenBank/DDBJ whole genome shotgun (WGS) entry which is preliminary data.</text>
</comment>
<name>A0A397PGX9_9SPHN</name>
<feature type="transmembrane region" description="Helical" evidence="1">
    <location>
        <begin position="40"/>
        <end position="66"/>
    </location>
</feature>
<feature type="transmembrane region" description="Helical" evidence="1">
    <location>
        <begin position="12"/>
        <end position="34"/>
    </location>
</feature>
<evidence type="ECO:0000256" key="1">
    <source>
        <dbReference type="SAM" id="Phobius"/>
    </source>
</evidence>
<dbReference type="RefSeq" id="WP_119035130.1">
    <property type="nucleotide sequence ID" value="NZ_QXDC01000002.1"/>
</dbReference>
<evidence type="ECO:0000259" key="2">
    <source>
        <dbReference type="Pfam" id="PF09990"/>
    </source>
</evidence>
<feature type="transmembrane region" description="Helical" evidence="1">
    <location>
        <begin position="78"/>
        <end position="94"/>
    </location>
</feature>
<dbReference type="Proteomes" id="UP000266568">
    <property type="component" value="Unassembled WGS sequence"/>
</dbReference>
<dbReference type="Pfam" id="PF09990">
    <property type="entry name" value="DUF2231"/>
    <property type="match status" value="1"/>
</dbReference>
<dbReference type="OrthoDB" id="2873672at2"/>
<protein>
    <submittedName>
        <fullName evidence="3">Putative membrane protein</fullName>
    </submittedName>
</protein>
<organism evidence="3 4">
    <name type="scientific">Hephaestia caeni</name>
    <dbReference type="NCBI Taxonomy" id="645617"/>
    <lineage>
        <taxon>Bacteria</taxon>
        <taxon>Pseudomonadati</taxon>
        <taxon>Pseudomonadota</taxon>
        <taxon>Alphaproteobacteria</taxon>
        <taxon>Sphingomonadales</taxon>
        <taxon>Sphingomonadaceae</taxon>
        <taxon>Hephaestia</taxon>
    </lineage>
</organism>
<accession>A0A397PGX9</accession>
<dbReference type="InterPro" id="IPR019251">
    <property type="entry name" value="DUF2231_TM"/>
</dbReference>
<keyword evidence="4" id="KW-1185">Reference proteome</keyword>
<gene>
    <name evidence="3" type="ORF">DFR49_1697</name>
</gene>
<evidence type="ECO:0000313" key="3">
    <source>
        <dbReference type="EMBL" id="RIA47129.1"/>
    </source>
</evidence>
<sequence length="140" mass="14540">MRLIGHPLHPMLVHFPIAFWIAGSLCDALTLAGVAGARPIAWLAIGVGVTIALVTMAAGAIDFAALEERLVPAAMRHIALMATAWLLYAITFVWRSDGFSPGDGPVLLPALCGFAGGIALLGGAWQGGDLVYRHGAGVTR</sequence>
<evidence type="ECO:0000313" key="4">
    <source>
        <dbReference type="Proteomes" id="UP000266568"/>
    </source>
</evidence>
<feature type="domain" description="DUF2231" evidence="2">
    <location>
        <begin position="5"/>
        <end position="139"/>
    </location>
</feature>
<keyword evidence="1" id="KW-0812">Transmembrane</keyword>
<dbReference type="AlphaFoldDB" id="A0A397PGX9"/>
<reference evidence="3 4" key="1">
    <citation type="submission" date="2018-08" db="EMBL/GenBank/DDBJ databases">
        <title>Genomic Encyclopedia of Type Strains, Phase IV (KMG-IV): sequencing the most valuable type-strain genomes for metagenomic binning, comparative biology and taxonomic classification.</title>
        <authorList>
            <person name="Goeker M."/>
        </authorList>
    </citation>
    <scope>NUCLEOTIDE SEQUENCE [LARGE SCALE GENOMIC DNA]</scope>
    <source>
        <strain evidence="3 4">DSM 25527</strain>
    </source>
</reference>
<feature type="transmembrane region" description="Helical" evidence="1">
    <location>
        <begin position="106"/>
        <end position="125"/>
    </location>
</feature>